<sequence length="277" mass="29897">MATFRWEGLSMAYDHAGSGDPIVLLHNLGGNRTIWQAQFDSLAQTNSVYALDWPGYGESDVPIDGYTIENHQRLLAAFIDSHQLRGLTLVGNCFGSAMALIYARRNPQDVRALVLVNPLTGATLRPTMSGWAARLLRKIPLASLGGVIRLPAAVAALVLREQLGVRGRRMSAATFAPLRQRWTSTGALRPVAAILPELPRLSELDSFEPDSDFPPITTIWGAQNRVLSAAAGARLNTTLSPQHALTLSESGHLAMIEDPEPIIRAIEAAAGSRQAAH</sequence>
<evidence type="ECO:0000313" key="2">
    <source>
        <dbReference type="EMBL" id="KIU17846.1"/>
    </source>
</evidence>
<dbReference type="EMBL" id="JXST01000006">
    <property type="protein sequence ID" value="KIU17846.1"/>
    <property type="molecule type" value="Genomic_DNA"/>
</dbReference>
<proteinExistence type="predicted"/>
<protein>
    <recommendedName>
        <fullName evidence="1">AB hydrolase-1 domain-containing protein</fullName>
    </recommendedName>
</protein>
<dbReference type="PATRIC" id="fig|280871.6.peg.1263"/>
<accession>A0A0D1LP37</accession>
<dbReference type="PRINTS" id="PR00111">
    <property type="entry name" value="ABHYDROLASE"/>
</dbReference>
<gene>
    <name evidence="2" type="ORF">TL10_06135</name>
</gene>
<dbReference type="OrthoDB" id="495620at2"/>
<dbReference type="AlphaFoldDB" id="A0A0D1LP37"/>
<dbReference type="STRING" id="280871.TL10_06135"/>
<dbReference type="Proteomes" id="UP000032221">
    <property type="component" value="Unassembled WGS sequence"/>
</dbReference>
<dbReference type="InterPro" id="IPR000073">
    <property type="entry name" value="AB_hydrolase_1"/>
</dbReference>
<organism evidence="2 3">
    <name type="scientific">Mycolicibacterium llatzerense</name>
    <dbReference type="NCBI Taxonomy" id="280871"/>
    <lineage>
        <taxon>Bacteria</taxon>
        <taxon>Bacillati</taxon>
        <taxon>Actinomycetota</taxon>
        <taxon>Actinomycetes</taxon>
        <taxon>Mycobacteriales</taxon>
        <taxon>Mycobacteriaceae</taxon>
        <taxon>Mycolicibacterium</taxon>
    </lineage>
</organism>
<dbReference type="RefSeq" id="WP_043984912.1">
    <property type="nucleotide sequence ID" value="NZ_JXST01000006.1"/>
</dbReference>
<feature type="domain" description="AB hydrolase-1" evidence="1">
    <location>
        <begin position="21"/>
        <end position="259"/>
    </location>
</feature>
<dbReference type="InterPro" id="IPR029058">
    <property type="entry name" value="AB_hydrolase_fold"/>
</dbReference>
<dbReference type="GO" id="GO:0003824">
    <property type="term" value="F:catalytic activity"/>
    <property type="evidence" value="ECO:0007669"/>
    <property type="project" value="UniProtKB-ARBA"/>
</dbReference>
<reference evidence="2 3" key="1">
    <citation type="submission" date="2015-01" db="EMBL/GenBank/DDBJ databases">
        <title>Genome sequence of Mycobacterium llatzerense and Mycobacterium immunogenum recovered from brain abscess.</title>
        <authorList>
            <person name="Greninger A.L."/>
            <person name="Langelier C."/>
            <person name="Cunningham G."/>
            <person name="Chiu C.Y."/>
            <person name="Miller S."/>
        </authorList>
    </citation>
    <scope>NUCLEOTIDE SEQUENCE [LARGE SCALE GENOMIC DNA]</scope>
    <source>
        <strain evidence="2 3">CLUC14</strain>
    </source>
</reference>
<dbReference type="Gene3D" id="3.40.50.1820">
    <property type="entry name" value="alpha/beta hydrolase"/>
    <property type="match status" value="1"/>
</dbReference>
<evidence type="ECO:0000313" key="3">
    <source>
        <dbReference type="Proteomes" id="UP000032221"/>
    </source>
</evidence>
<dbReference type="Pfam" id="PF00561">
    <property type="entry name" value="Abhydrolase_1"/>
    <property type="match status" value="1"/>
</dbReference>
<dbReference type="PANTHER" id="PTHR46438">
    <property type="entry name" value="ALPHA/BETA-HYDROLASES SUPERFAMILY PROTEIN"/>
    <property type="match status" value="1"/>
</dbReference>
<comment type="caution">
    <text evidence="2">The sequence shown here is derived from an EMBL/GenBank/DDBJ whole genome shotgun (WGS) entry which is preliminary data.</text>
</comment>
<evidence type="ECO:0000259" key="1">
    <source>
        <dbReference type="Pfam" id="PF00561"/>
    </source>
</evidence>
<dbReference type="PANTHER" id="PTHR46438:SF11">
    <property type="entry name" value="LIPASE-RELATED"/>
    <property type="match status" value="1"/>
</dbReference>
<keyword evidence="3" id="KW-1185">Reference proteome</keyword>
<name>A0A0D1LP37_9MYCO</name>
<dbReference type="SUPFAM" id="SSF53474">
    <property type="entry name" value="alpha/beta-Hydrolases"/>
    <property type="match status" value="1"/>
</dbReference>